<evidence type="ECO:0000256" key="16">
    <source>
        <dbReference type="NCBIfam" id="TIGR00560"/>
    </source>
</evidence>
<feature type="transmembrane region" description="Helical" evidence="18">
    <location>
        <begin position="132"/>
        <end position="149"/>
    </location>
</feature>
<evidence type="ECO:0000256" key="13">
    <source>
        <dbReference type="ARBA" id="ARBA00023209"/>
    </source>
</evidence>
<gene>
    <name evidence="19" type="ordered locus">Rumal_2207</name>
</gene>
<dbReference type="Proteomes" id="UP000006919">
    <property type="component" value="Chromosome"/>
</dbReference>
<evidence type="ECO:0000256" key="1">
    <source>
        <dbReference type="ARBA" id="ARBA00003973"/>
    </source>
</evidence>
<evidence type="ECO:0000256" key="10">
    <source>
        <dbReference type="ARBA" id="ARBA00022989"/>
    </source>
</evidence>
<reference evidence="19 20" key="1">
    <citation type="journal article" date="2011" name="J. Bacteriol.">
        <title>Complete genome of the cellulolytic ruminal bacterium Ruminococcus albus 7.</title>
        <authorList>
            <person name="Suen G."/>
            <person name="Stevenson D.M."/>
            <person name="Bruce D.C."/>
            <person name="Chertkov O."/>
            <person name="Copeland A."/>
            <person name="Cheng J.F."/>
            <person name="Detter C."/>
            <person name="Detter J.C."/>
            <person name="Goodwin L.A."/>
            <person name="Han C.S."/>
            <person name="Hauser L.J."/>
            <person name="Ivanova N.N."/>
            <person name="Kyrpides N.C."/>
            <person name="Land M.L."/>
            <person name="Lapidus A."/>
            <person name="Lucas S."/>
            <person name="Ovchinnikova G."/>
            <person name="Pitluck S."/>
            <person name="Tapia R."/>
            <person name="Woyke T."/>
            <person name="Boyum J."/>
            <person name="Mead D."/>
            <person name="Weimer P.J."/>
        </authorList>
    </citation>
    <scope>NUCLEOTIDE SEQUENCE [LARGE SCALE GENOMIC DNA]</scope>
    <source>
        <strain evidence="20">ATCC 27210 / DSM 20455 / JCM 14654 / NCDO 2250 / 7</strain>
    </source>
</reference>
<dbReference type="PANTHER" id="PTHR14269">
    <property type="entry name" value="CDP-DIACYLGLYCEROL--GLYCEROL-3-PHOSPHATE 3-PHOSPHATIDYLTRANSFERASE-RELATED"/>
    <property type="match status" value="1"/>
</dbReference>
<name>E6UC71_RUMA7</name>
<evidence type="ECO:0000256" key="18">
    <source>
        <dbReference type="SAM" id="Phobius"/>
    </source>
</evidence>
<evidence type="ECO:0000256" key="6">
    <source>
        <dbReference type="ARBA" id="ARBA00014944"/>
    </source>
</evidence>
<evidence type="ECO:0000256" key="9">
    <source>
        <dbReference type="ARBA" id="ARBA00022692"/>
    </source>
</evidence>
<dbReference type="RefSeq" id="WP_013498850.1">
    <property type="nucleotide sequence ID" value="NC_014833.1"/>
</dbReference>
<dbReference type="InterPro" id="IPR000462">
    <property type="entry name" value="CDP-OH_P_trans"/>
</dbReference>
<evidence type="ECO:0000256" key="4">
    <source>
        <dbReference type="ARBA" id="ARBA00010441"/>
    </source>
</evidence>
<organism evidence="19 20">
    <name type="scientific">Ruminococcus albus (strain ATCC 27210 / DSM 20455 / JCM 14654 / NCDO 2250 / 7)</name>
    <dbReference type="NCBI Taxonomy" id="697329"/>
    <lineage>
        <taxon>Bacteria</taxon>
        <taxon>Bacillati</taxon>
        <taxon>Bacillota</taxon>
        <taxon>Clostridia</taxon>
        <taxon>Eubacteriales</taxon>
        <taxon>Oscillospiraceae</taxon>
        <taxon>Ruminococcus</taxon>
    </lineage>
</organism>
<comment type="similarity">
    <text evidence="4 17">Belongs to the CDP-alcohol phosphatidyltransferase class-I family.</text>
</comment>
<evidence type="ECO:0000313" key="19">
    <source>
        <dbReference type="EMBL" id="ADU22693.1"/>
    </source>
</evidence>
<dbReference type="STRING" id="697329.Rumal_2207"/>
<evidence type="ECO:0000256" key="14">
    <source>
        <dbReference type="ARBA" id="ARBA00023264"/>
    </source>
</evidence>
<dbReference type="EMBL" id="CP002403">
    <property type="protein sequence ID" value="ADU22693.1"/>
    <property type="molecule type" value="Genomic_DNA"/>
</dbReference>
<dbReference type="InterPro" id="IPR048254">
    <property type="entry name" value="CDP_ALCOHOL_P_TRANSF_CS"/>
</dbReference>
<keyword evidence="10 18" id="KW-1133">Transmembrane helix</keyword>
<dbReference type="UniPathway" id="UPA00084">
    <property type="reaction ID" value="UER00503"/>
</dbReference>
<dbReference type="GO" id="GO:0008444">
    <property type="term" value="F:CDP-diacylglycerol-glycerol-3-phosphate 3-phosphatidyltransferase activity"/>
    <property type="evidence" value="ECO:0007669"/>
    <property type="project" value="UniProtKB-UniRule"/>
</dbReference>
<keyword evidence="14" id="KW-1208">Phospholipid metabolism</keyword>
<keyword evidence="8 17" id="KW-0808">Transferase</keyword>
<dbReference type="NCBIfam" id="TIGR00560">
    <property type="entry name" value="pgsA"/>
    <property type="match status" value="1"/>
</dbReference>
<evidence type="ECO:0000256" key="2">
    <source>
        <dbReference type="ARBA" id="ARBA00004141"/>
    </source>
</evidence>
<dbReference type="PIRSF" id="PIRSF000847">
    <property type="entry name" value="Phos_ph_gly_syn"/>
    <property type="match status" value="1"/>
</dbReference>
<keyword evidence="9 18" id="KW-0812">Transmembrane</keyword>
<dbReference type="InterPro" id="IPR043130">
    <property type="entry name" value="CDP-OH_PTrfase_TM_dom"/>
</dbReference>
<dbReference type="eggNOG" id="COG0558">
    <property type="taxonomic scope" value="Bacteria"/>
</dbReference>
<dbReference type="KEGG" id="ral:Rumal_2207"/>
<evidence type="ECO:0000313" key="20">
    <source>
        <dbReference type="Proteomes" id="UP000006919"/>
    </source>
</evidence>
<dbReference type="EC" id="2.7.8.5" evidence="5 16"/>
<sequence length="197" mass="22058">MKKMNLPNKLTVLRVILIPFFMLFMLWFEIGPRLHTALAMAVFIIASLTDMLDGKIARSQNLVTTFGKFLDPLADKLLVMVALICFTFERWIDPVAVVIILAREFMVTGLRLVVAGEGVVVAAGIWGKLKTAFTMVAMIAIMFLQIVYPELKGAPDLNWTHPVFLINELLIWIAVVLTVISGGIYLKAYGKYIDPNE</sequence>
<accession>E6UC71</accession>
<protein>
    <recommendedName>
        <fullName evidence="6 16">CDP-diacylglycerol--glycerol-3-phosphate 3-phosphatidyltransferase</fullName>
        <ecNumber evidence="5 16">2.7.8.5</ecNumber>
    </recommendedName>
</protein>
<dbReference type="HOGENOM" id="CLU_051314_2_3_9"/>
<dbReference type="Gene3D" id="1.20.120.1760">
    <property type="match status" value="1"/>
</dbReference>
<dbReference type="InterPro" id="IPR004570">
    <property type="entry name" value="Phosphatidylglycerol_P_synth"/>
</dbReference>
<evidence type="ECO:0000256" key="17">
    <source>
        <dbReference type="RuleBase" id="RU003750"/>
    </source>
</evidence>
<evidence type="ECO:0000256" key="3">
    <source>
        <dbReference type="ARBA" id="ARBA00005042"/>
    </source>
</evidence>
<evidence type="ECO:0000256" key="8">
    <source>
        <dbReference type="ARBA" id="ARBA00022679"/>
    </source>
</evidence>
<comment type="catalytic activity">
    <reaction evidence="15">
        <text>a CDP-1,2-diacyl-sn-glycerol + sn-glycerol 3-phosphate = a 1,2-diacyl-sn-glycero-3-phospho-(1'-sn-glycero-3'-phosphate) + CMP + H(+)</text>
        <dbReference type="Rhea" id="RHEA:12593"/>
        <dbReference type="ChEBI" id="CHEBI:15378"/>
        <dbReference type="ChEBI" id="CHEBI:57597"/>
        <dbReference type="ChEBI" id="CHEBI:58332"/>
        <dbReference type="ChEBI" id="CHEBI:60110"/>
        <dbReference type="ChEBI" id="CHEBI:60377"/>
        <dbReference type="EC" id="2.7.8.5"/>
    </reaction>
</comment>
<keyword evidence="13" id="KW-0594">Phospholipid biosynthesis</keyword>
<feature type="transmembrane region" description="Helical" evidence="18">
    <location>
        <begin position="12"/>
        <end position="28"/>
    </location>
</feature>
<dbReference type="PANTHER" id="PTHR14269:SF62">
    <property type="entry name" value="CDP-DIACYLGLYCEROL--GLYCEROL-3-PHOSPHATE 3-PHOSPHATIDYLTRANSFERASE 1, CHLOROPLASTIC"/>
    <property type="match status" value="1"/>
</dbReference>
<feature type="transmembrane region" description="Helical" evidence="18">
    <location>
        <begin position="73"/>
        <end position="92"/>
    </location>
</feature>
<comment type="function">
    <text evidence="1">This protein catalyzes the committed step to the synthesis of the acidic phospholipids.</text>
</comment>
<feature type="transmembrane region" description="Helical" evidence="18">
    <location>
        <begin position="169"/>
        <end position="186"/>
    </location>
</feature>
<dbReference type="PROSITE" id="PS00379">
    <property type="entry name" value="CDP_ALCOHOL_P_TRANSF"/>
    <property type="match status" value="1"/>
</dbReference>
<evidence type="ECO:0000256" key="12">
    <source>
        <dbReference type="ARBA" id="ARBA00023136"/>
    </source>
</evidence>
<evidence type="ECO:0000256" key="15">
    <source>
        <dbReference type="ARBA" id="ARBA00048586"/>
    </source>
</evidence>
<dbReference type="GO" id="GO:0006655">
    <property type="term" value="P:phosphatidylglycerol biosynthetic process"/>
    <property type="evidence" value="ECO:0007669"/>
    <property type="project" value="UniProtKB-UniPathway"/>
</dbReference>
<keyword evidence="11" id="KW-0443">Lipid metabolism</keyword>
<dbReference type="AlphaFoldDB" id="E6UC71"/>
<dbReference type="Pfam" id="PF01066">
    <property type="entry name" value="CDP-OH_P_transf"/>
    <property type="match status" value="1"/>
</dbReference>
<comment type="pathway">
    <text evidence="3">Phospholipid metabolism; phosphatidylglycerol biosynthesis; phosphatidylglycerol from CDP-diacylglycerol: step 1/2.</text>
</comment>
<keyword evidence="12 18" id="KW-0472">Membrane</keyword>
<comment type="subcellular location">
    <subcellularLocation>
        <location evidence="2">Membrane</location>
        <topology evidence="2">Multi-pass membrane protein</topology>
    </subcellularLocation>
</comment>
<keyword evidence="7" id="KW-0444">Lipid biosynthesis</keyword>
<dbReference type="InterPro" id="IPR050324">
    <property type="entry name" value="CDP-alcohol_PTase-I"/>
</dbReference>
<evidence type="ECO:0000256" key="11">
    <source>
        <dbReference type="ARBA" id="ARBA00023098"/>
    </source>
</evidence>
<evidence type="ECO:0000256" key="7">
    <source>
        <dbReference type="ARBA" id="ARBA00022516"/>
    </source>
</evidence>
<evidence type="ECO:0000256" key="5">
    <source>
        <dbReference type="ARBA" id="ARBA00013170"/>
    </source>
</evidence>
<dbReference type="GO" id="GO:0016020">
    <property type="term" value="C:membrane"/>
    <property type="evidence" value="ECO:0007669"/>
    <property type="project" value="UniProtKB-SubCell"/>
</dbReference>
<proteinExistence type="inferred from homology"/>